<dbReference type="RefSeq" id="WP_344020122.1">
    <property type="nucleotide sequence ID" value="NZ_BAAAJK010000006.1"/>
</dbReference>
<dbReference type="Proteomes" id="UP001501414">
    <property type="component" value="Unassembled WGS sequence"/>
</dbReference>
<organism evidence="1 2">
    <name type="scientific">Pseudonocardia kongjuensis</name>
    <dbReference type="NCBI Taxonomy" id="102227"/>
    <lineage>
        <taxon>Bacteria</taxon>
        <taxon>Bacillati</taxon>
        <taxon>Actinomycetota</taxon>
        <taxon>Actinomycetes</taxon>
        <taxon>Pseudonocardiales</taxon>
        <taxon>Pseudonocardiaceae</taxon>
        <taxon>Pseudonocardia</taxon>
    </lineage>
</organism>
<protein>
    <submittedName>
        <fullName evidence="1">Uncharacterized protein</fullName>
    </submittedName>
</protein>
<gene>
    <name evidence="1" type="ORF">GCM10009613_16820</name>
</gene>
<name>A0ABP4IFI5_9PSEU</name>
<comment type="caution">
    <text evidence="1">The sequence shown here is derived from an EMBL/GenBank/DDBJ whole genome shotgun (WGS) entry which is preliminary data.</text>
</comment>
<sequence length="86" mass="9365">MPGAKSEAGDRILALPRWATAMLIDRRVHSDGAWPVFPDSLGGWRDPSNLGRVLPECRDAAGFSWGTFDVFRQTVLTVLGPAWALG</sequence>
<reference evidence="2" key="1">
    <citation type="journal article" date="2019" name="Int. J. Syst. Evol. Microbiol.">
        <title>The Global Catalogue of Microorganisms (GCM) 10K type strain sequencing project: providing services to taxonomists for standard genome sequencing and annotation.</title>
        <authorList>
            <consortium name="The Broad Institute Genomics Platform"/>
            <consortium name="The Broad Institute Genome Sequencing Center for Infectious Disease"/>
            <person name="Wu L."/>
            <person name="Ma J."/>
        </authorList>
    </citation>
    <scope>NUCLEOTIDE SEQUENCE [LARGE SCALE GENOMIC DNA]</scope>
    <source>
        <strain evidence="2">JCM 11896</strain>
    </source>
</reference>
<keyword evidence="2" id="KW-1185">Reference proteome</keyword>
<evidence type="ECO:0000313" key="1">
    <source>
        <dbReference type="EMBL" id="GAA1385057.1"/>
    </source>
</evidence>
<dbReference type="InterPro" id="IPR011010">
    <property type="entry name" value="DNA_brk_join_enz"/>
</dbReference>
<evidence type="ECO:0000313" key="2">
    <source>
        <dbReference type="Proteomes" id="UP001501414"/>
    </source>
</evidence>
<dbReference type="SUPFAM" id="SSF56349">
    <property type="entry name" value="DNA breaking-rejoining enzymes"/>
    <property type="match status" value="1"/>
</dbReference>
<proteinExistence type="predicted"/>
<dbReference type="EMBL" id="BAAAJK010000006">
    <property type="protein sequence ID" value="GAA1385057.1"/>
    <property type="molecule type" value="Genomic_DNA"/>
</dbReference>
<accession>A0ABP4IFI5</accession>